<dbReference type="GO" id="GO:0003735">
    <property type="term" value="F:structural constituent of ribosome"/>
    <property type="evidence" value="ECO:0007669"/>
    <property type="project" value="InterPro"/>
</dbReference>
<dbReference type="Pfam" id="PF05047">
    <property type="entry name" value="L51_S25_CI-B8"/>
    <property type="match status" value="1"/>
</dbReference>
<comment type="similarity">
    <text evidence="2">Belongs to the mitochondrion-specific ribosomal protein mL43 family.</text>
</comment>
<dbReference type="InterPro" id="IPR007741">
    <property type="entry name" value="Ribosomal_mL43/mS25/NADH_DH"/>
</dbReference>
<name>A0A1B2J8S3_PICPA</name>
<sequence>MPVKAIPKVSIARNGVGVFVLPCKRIELQYCNWGGSSQGMRDFISNRLSKFASSYPQIEFNVIKKRGHPVVKGHYSENDNIKPICVRNLNVDNVENALKKVIDSSGRKLKNPKQNVESLNESVRGIWSPFHVHKDHRHTV</sequence>
<protein>
    <recommendedName>
        <fullName evidence="6">Large ribosomal subunit protein mL43</fullName>
    </recommendedName>
    <alternativeName>
        <fullName evidence="7">54S ribosomal protein L51, mitochondrial</fullName>
    </alternativeName>
</protein>
<keyword evidence="4" id="KW-0496">Mitochondrion</keyword>
<evidence type="ECO:0000313" key="10">
    <source>
        <dbReference type="Proteomes" id="UP000094565"/>
    </source>
</evidence>
<dbReference type="GO" id="GO:0005762">
    <property type="term" value="C:mitochondrial large ribosomal subunit"/>
    <property type="evidence" value="ECO:0007669"/>
    <property type="project" value="TreeGrafter"/>
</dbReference>
<keyword evidence="5" id="KW-0687">Ribonucleoprotein</keyword>
<feature type="domain" description="Ribosomal protein/NADH dehydrogenase" evidence="8">
    <location>
        <begin position="32"/>
        <end position="105"/>
    </location>
</feature>
<reference evidence="9 10" key="1">
    <citation type="submission" date="2016-02" db="EMBL/GenBank/DDBJ databases">
        <title>Comparative genomic and transcriptomic foundation for Pichia pastoris.</title>
        <authorList>
            <person name="Love K.R."/>
            <person name="Shah K.A."/>
            <person name="Whittaker C.A."/>
            <person name="Wu J."/>
            <person name="Bartlett M.C."/>
            <person name="Ma D."/>
            <person name="Leeson R.L."/>
            <person name="Priest M."/>
            <person name="Young S.K."/>
            <person name="Love J.C."/>
        </authorList>
    </citation>
    <scope>NUCLEOTIDE SEQUENCE [LARGE SCALE GENOMIC DNA]</scope>
    <source>
        <strain evidence="9 10">ATCC 28485</strain>
    </source>
</reference>
<evidence type="ECO:0000256" key="3">
    <source>
        <dbReference type="ARBA" id="ARBA00022980"/>
    </source>
</evidence>
<evidence type="ECO:0000256" key="2">
    <source>
        <dbReference type="ARBA" id="ARBA00006073"/>
    </source>
</evidence>
<organism evidence="9 10">
    <name type="scientific">Komagataella pastoris</name>
    <name type="common">Yeast</name>
    <name type="synonym">Pichia pastoris</name>
    <dbReference type="NCBI Taxonomy" id="4922"/>
    <lineage>
        <taxon>Eukaryota</taxon>
        <taxon>Fungi</taxon>
        <taxon>Dikarya</taxon>
        <taxon>Ascomycota</taxon>
        <taxon>Saccharomycotina</taxon>
        <taxon>Pichiomycetes</taxon>
        <taxon>Pichiales</taxon>
        <taxon>Pichiaceae</taxon>
        <taxon>Komagataella</taxon>
    </lineage>
</organism>
<evidence type="ECO:0000256" key="6">
    <source>
        <dbReference type="ARBA" id="ARBA00035188"/>
    </source>
</evidence>
<gene>
    <name evidence="9" type="primary">MRPL51</name>
    <name evidence="9" type="ORF">ATY40_BA7500898</name>
</gene>
<evidence type="ECO:0000256" key="7">
    <source>
        <dbReference type="ARBA" id="ARBA00075061"/>
    </source>
</evidence>
<dbReference type="Proteomes" id="UP000094565">
    <property type="component" value="Chromosome 1"/>
</dbReference>
<dbReference type="InterPro" id="IPR039927">
    <property type="entry name" value="Ribosomal_mL43"/>
</dbReference>
<dbReference type="AlphaFoldDB" id="A0A1B2J8S3"/>
<dbReference type="SMART" id="SM00916">
    <property type="entry name" value="L51_S25_CI-B8"/>
    <property type="match status" value="1"/>
</dbReference>
<dbReference type="EMBL" id="CP014584">
    <property type="protein sequence ID" value="ANZ74382.1"/>
    <property type="molecule type" value="Genomic_DNA"/>
</dbReference>
<dbReference type="PANTHER" id="PTHR21396">
    <property type="entry name" value="39S RIBOSOMAL PROTEIN L43"/>
    <property type="match status" value="1"/>
</dbReference>
<evidence type="ECO:0000259" key="8">
    <source>
        <dbReference type="SMART" id="SM00916"/>
    </source>
</evidence>
<evidence type="ECO:0000256" key="1">
    <source>
        <dbReference type="ARBA" id="ARBA00004173"/>
    </source>
</evidence>
<comment type="subcellular location">
    <subcellularLocation>
        <location evidence="1">Mitochondrion</location>
    </subcellularLocation>
</comment>
<dbReference type="FunFam" id="3.40.30.10:FF:000173">
    <property type="entry name" value="Mitochondrial 54S ribosomal protein"/>
    <property type="match status" value="1"/>
</dbReference>
<dbReference type="SUPFAM" id="SSF52833">
    <property type="entry name" value="Thioredoxin-like"/>
    <property type="match status" value="1"/>
</dbReference>
<accession>A0A1B2J8S3</accession>
<dbReference type="Gene3D" id="3.40.30.10">
    <property type="entry name" value="Glutaredoxin"/>
    <property type="match status" value="1"/>
</dbReference>
<dbReference type="InterPro" id="IPR036249">
    <property type="entry name" value="Thioredoxin-like_sf"/>
</dbReference>
<proteinExistence type="inferred from homology"/>
<evidence type="ECO:0000256" key="5">
    <source>
        <dbReference type="ARBA" id="ARBA00023274"/>
    </source>
</evidence>
<keyword evidence="3" id="KW-0689">Ribosomal protein</keyword>
<keyword evidence="10" id="KW-1185">Reference proteome</keyword>
<dbReference type="PANTHER" id="PTHR21396:SF2">
    <property type="entry name" value="LARGE RIBOSOMAL SUBUNIT PROTEIN ML43"/>
    <property type="match status" value="1"/>
</dbReference>
<evidence type="ECO:0000313" key="9">
    <source>
        <dbReference type="EMBL" id="ANZ74382.1"/>
    </source>
</evidence>
<dbReference type="OrthoDB" id="88at2759"/>
<evidence type="ECO:0000256" key="4">
    <source>
        <dbReference type="ARBA" id="ARBA00023128"/>
    </source>
</evidence>
<dbReference type="GO" id="GO:0032543">
    <property type="term" value="P:mitochondrial translation"/>
    <property type="evidence" value="ECO:0007669"/>
    <property type="project" value="InterPro"/>
</dbReference>